<dbReference type="EMBL" id="CP053381">
    <property type="protein sequence ID" value="QTP55714.1"/>
    <property type="molecule type" value="Genomic_DNA"/>
</dbReference>
<gene>
    <name evidence="1" type="ORF">HNO51_14095</name>
</gene>
<reference evidence="1 2" key="1">
    <citation type="journal article" date="2021" name="Front. Microbiol.">
        <title>Aerobic Denitrification and Heterotrophic Sulfur Oxidation in the Genus Halomonas Revealed by Six Novel Species Characterizations and Genome-Based Analysis.</title>
        <authorList>
            <person name="Wang L."/>
            <person name="Shao Z."/>
        </authorList>
    </citation>
    <scope>NUCLEOTIDE SEQUENCE [LARGE SCALE GENOMIC DNA]</scope>
    <source>
        <strain evidence="1 2">MCCC 1A11059</strain>
    </source>
</reference>
<evidence type="ECO:0000313" key="2">
    <source>
        <dbReference type="Proteomes" id="UP000671868"/>
    </source>
</evidence>
<keyword evidence="2" id="KW-1185">Reference proteome</keyword>
<sequence>MASWISLGIEAKRYLAPLMLVLSLVGCRSEEEAETRLVRYQQALAEGLGQPAPQASAPPNIGAFPDRNERLHEIPETREGILEVYALRECRITSLVAARNNQLGRVAPPSQQWIYELELWRRLHACWQSSVPETLAEADRERLGRLTRTKTEQLPMVSWNSLFDSEEWVRNFSRASSPLAPDDTHGIEAQFEALTWLHQATLNQFNPTWRHESSTLEHHLKSLRSRPLTAELLRALLLAEQRLAEATAMLADTLTADDTCSRLSATPDELGRRQAARQALDWLERLEALATRWLTMLDNLIESHIPPPETVSAYRERWLSLENPDAPLPALRQARREHRQHWHALVERCS</sequence>
<evidence type="ECO:0000313" key="1">
    <source>
        <dbReference type="EMBL" id="QTP55714.1"/>
    </source>
</evidence>
<proteinExistence type="predicted"/>
<name>A0ABX7W5Z1_9GAMM</name>
<accession>A0ABX7W5Z1</accession>
<protein>
    <submittedName>
        <fullName evidence="1">DUF3080 family protein</fullName>
    </submittedName>
</protein>
<dbReference type="Pfam" id="PF11279">
    <property type="entry name" value="DUF3080"/>
    <property type="match status" value="1"/>
</dbReference>
<organism evidence="1 2">
    <name type="scientific">Billgrantia sulfidoxydans</name>
    <dbReference type="NCBI Taxonomy" id="2733484"/>
    <lineage>
        <taxon>Bacteria</taxon>
        <taxon>Pseudomonadati</taxon>
        <taxon>Pseudomonadota</taxon>
        <taxon>Gammaproteobacteria</taxon>
        <taxon>Oceanospirillales</taxon>
        <taxon>Halomonadaceae</taxon>
        <taxon>Billgrantia</taxon>
    </lineage>
</organism>
<dbReference type="Proteomes" id="UP000671868">
    <property type="component" value="Chromosome"/>
</dbReference>
<dbReference type="InterPro" id="IPR021431">
    <property type="entry name" value="DUF3080"/>
</dbReference>